<protein>
    <submittedName>
        <fullName evidence="1">Uncharacterized protein</fullName>
    </submittedName>
</protein>
<comment type="caution">
    <text evidence="1">The sequence shown here is derived from an EMBL/GenBank/DDBJ whole genome shotgun (WGS) entry which is preliminary data.</text>
</comment>
<evidence type="ECO:0000313" key="2">
    <source>
        <dbReference type="Proteomes" id="UP000260773"/>
    </source>
</evidence>
<dbReference type="InterPro" id="IPR043779">
    <property type="entry name" value="DUF5721"/>
</dbReference>
<organism evidence="1 2">
    <name type="scientific">Coprococcus catus</name>
    <dbReference type="NCBI Taxonomy" id="116085"/>
    <lineage>
        <taxon>Bacteria</taxon>
        <taxon>Bacillati</taxon>
        <taxon>Bacillota</taxon>
        <taxon>Clostridia</taxon>
        <taxon>Lachnospirales</taxon>
        <taxon>Lachnospiraceae</taxon>
        <taxon>Coprococcus</taxon>
    </lineage>
</organism>
<gene>
    <name evidence="1" type="ORF">DW070_02240</name>
</gene>
<name>A0A3E2TST5_9FIRM</name>
<dbReference type="Proteomes" id="UP000260773">
    <property type="component" value="Unassembled WGS sequence"/>
</dbReference>
<proteinExistence type="predicted"/>
<dbReference type="Pfam" id="PF18988">
    <property type="entry name" value="DUF5721"/>
    <property type="match status" value="1"/>
</dbReference>
<sequence length="187" mass="21765">MLLVAALCVKAWCCRFEYGGKDLITFAITDIGDFTRKLLIQNVFDQFYVLEGEVSTFAAFTIEGELNEDYYSSDETEFLQDRKWSLWSEIKPVAFLLMKGKKLPVSFKFVLQLSDHNTDWLLGKYHLEHLKEQLSGLYLNIRYQDKKLICVTGLSYKTFVMDKTLEHVWDDTAAQFMKQNGITVEKV</sequence>
<evidence type="ECO:0000313" key="1">
    <source>
        <dbReference type="EMBL" id="RGB82000.1"/>
    </source>
</evidence>
<accession>A0A3E2TST5</accession>
<reference evidence="1 2" key="1">
    <citation type="submission" date="2018-08" db="EMBL/GenBank/DDBJ databases">
        <title>A genome reference for cultivated species of the human gut microbiota.</title>
        <authorList>
            <person name="Zou Y."/>
            <person name="Xue W."/>
            <person name="Luo G."/>
        </authorList>
    </citation>
    <scope>NUCLEOTIDE SEQUENCE [LARGE SCALE GENOMIC DNA]</scope>
    <source>
        <strain evidence="1 2">AF45-17</strain>
    </source>
</reference>
<dbReference type="AlphaFoldDB" id="A0A3E2TST5"/>
<dbReference type="EMBL" id="QVEP01000003">
    <property type="protein sequence ID" value="RGB82000.1"/>
    <property type="molecule type" value="Genomic_DNA"/>
</dbReference>